<feature type="domain" description="TonB-dependent receptor-like beta-barrel" evidence="14">
    <location>
        <begin position="294"/>
        <end position="751"/>
    </location>
</feature>
<dbReference type="InterPro" id="IPR012910">
    <property type="entry name" value="Plug_dom"/>
</dbReference>
<comment type="caution">
    <text evidence="16">The sequence shown here is derived from an EMBL/GenBank/DDBJ whole genome shotgun (WGS) entry which is preliminary data.</text>
</comment>
<evidence type="ECO:0000313" key="16">
    <source>
        <dbReference type="EMBL" id="MFC6034867.1"/>
    </source>
</evidence>
<evidence type="ECO:0000256" key="8">
    <source>
        <dbReference type="ARBA" id="ARBA00023077"/>
    </source>
</evidence>
<evidence type="ECO:0000256" key="10">
    <source>
        <dbReference type="ARBA" id="ARBA00023237"/>
    </source>
</evidence>
<evidence type="ECO:0000256" key="5">
    <source>
        <dbReference type="ARBA" id="ARBA00022692"/>
    </source>
</evidence>
<dbReference type="Pfam" id="PF00593">
    <property type="entry name" value="TonB_dep_Rec_b-barrel"/>
    <property type="match status" value="1"/>
</dbReference>
<comment type="similarity">
    <text evidence="11 12">Belongs to the TonB-dependent receptor family.</text>
</comment>
<sequence>MKLGLIARTSVLALAASMAAGTAASAQTSVETLRDTIFVTGTKKANAEDVQDVPLAITAYGGDQLDALKVRDLQSLSYSIPNVSFDDIGTTRGTANFSIRGVGINSSIPSIDPTVGVFVDGVYLGINGGVVLDIFDLESVEVLRGPQGILFGRNVTGGAVLLNSKRPTDEFEASFKGAAESGLNGGGANYYAMAAVGGPIIEDILKARVSVYYNKDEGYFRRYLGGPVPNAIAPAVFGALAPLVATSGPDAFEDFGAAETWMIRPSISFTPSDDFEILVRYEHFDSEGDGPPAQNHTNGAGVTNPFFSADRNSFDFSIDNPGFYTSKRDAVTAEINWNVPFGDGVITNIFGWRQGEGETGGDIDATPLFLFHSNSTTDQDQMSNELRYAGRFFDTVDITVGGYWFTQDLEYNEIRNILGGFRFFNGGGVQDQTTYAAFGQADIDLGENFTLILGGRWTHEEKDAVISTLVANTTPCDVRISGSCSEDFVDSDSWENFTGKIGFEWRPREDLNVYAHFTQGVRSGGYNFRNTSAASLPFVPNPAPPPAIVPNPAYDPIFLPGPFDEEKVNAWEVGFKAQPAEGKAVINAALFYNDISDMQRELNLSDPIAGVVQVITNTADATIWGFEIESQIALTDNFLFEGSLGHTRGNYDSLLFDIGAPAVSPGVVDEADLNLEIPRLAPWTYGAGFLYSWDLGETGSVDARFRYYHRDLSYYTDNNLGTLNPVSSIDASVSLTTFSNRATISLYGKNLLNEVQFGGDTQLPGSLGGGSFAPLNKGRIVGIELQLATN</sequence>
<dbReference type="InterPro" id="IPR039426">
    <property type="entry name" value="TonB-dep_rcpt-like"/>
</dbReference>
<keyword evidence="6" id="KW-0408">Iron</keyword>
<evidence type="ECO:0000256" key="4">
    <source>
        <dbReference type="ARBA" id="ARBA00022496"/>
    </source>
</evidence>
<dbReference type="RefSeq" id="WP_379879795.1">
    <property type="nucleotide sequence ID" value="NZ_JBHPON010000001.1"/>
</dbReference>
<feature type="signal peptide" evidence="13">
    <location>
        <begin position="1"/>
        <end position="26"/>
    </location>
</feature>
<keyword evidence="9 11" id="KW-0472">Membrane</keyword>
<evidence type="ECO:0000313" key="17">
    <source>
        <dbReference type="Proteomes" id="UP001596116"/>
    </source>
</evidence>
<evidence type="ECO:0000259" key="14">
    <source>
        <dbReference type="Pfam" id="PF00593"/>
    </source>
</evidence>
<keyword evidence="8 12" id="KW-0798">TonB box</keyword>
<reference evidence="16 17" key="1">
    <citation type="submission" date="2024-09" db="EMBL/GenBank/DDBJ databases">
        <authorList>
            <person name="Zhang Z.-H."/>
        </authorList>
    </citation>
    <scope>NUCLEOTIDE SEQUENCE [LARGE SCALE GENOMIC DNA]</scope>
    <source>
        <strain evidence="16 17">HHTR114</strain>
    </source>
</reference>
<accession>A0ABW1KXW2</accession>
<keyword evidence="13" id="KW-0732">Signal</keyword>
<organism evidence="16 17">
    <name type="scientific">Hyphococcus aureus</name>
    <dbReference type="NCBI Taxonomy" id="2666033"/>
    <lineage>
        <taxon>Bacteria</taxon>
        <taxon>Pseudomonadati</taxon>
        <taxon>Pseudomonadota</taxon>
        <taxon>Alphaproteobacteria</taxon>
        <taxon>Parvularculales</taxon>
        <taxon>Parvularculaceae</taxon>
        <taxon>Hyphococcus</taxon>
    </lineage>
</organism>
<keyword evidence="2 11" id="KW-0813">Transport</keyword>
<dbReference type="Proteomes" id="UP001596116">
    <property type="component" value="Unassembled WGS sequence"/>
</dbReference>
<dbReference type="Pfam" id="PF07715">
    <property type="entry name" value="Plug"/>
    <property type="match status" value="1"/>
</dbReference>
<evidence type="ECO:0000256" key="7">
    <source>
        <dbReference type="ARBA" id="ARBA00023065"/>
    </source>
</evidence>
<evidence type="ECO:0000256" key="9">
    <source>
        <dbReference type="ARBA" id="ARBA00023136"/>
    </source>
</evidence>
<evidence type="ECO:0000256" key="2">
    <source>
        <dbReference type="ARBA" id="ARBA00022448"/>
    </source>
</evidence>
<keyword evidence="5 11" id="KW-0812">Transmembrane</keyword>
<evidence type="ECO:0000256" key="3">
    <source>
        <dbReference type="ARBA" id="ARBA00022452"/>
    </source>
</evidence>
<keyword evidence="3 11" id="KW-1134">Transmembrane beta strand</keyword>
<dbReference type="PANTHER" id="PTHR32552">
    <property type="entry name" value="FERRICHROME IRON RECEPTOR-RELATED"/>
    <property type="match status" value="1"/>
</dbReference>
<protein>
    <submittedName>
        <fullName evidence="16">TonB-dependent receptor</fullName>
    </submittedName>
</protein>
<gene>
    <name evidence="16" type="ORF">ACFMB1_04885</name>
</gene>
<keyword evidence="4" id="KW-0410">Iron transport</keyword>
<keyword evidence="16" id="KW-0675">Receptor</keyword>
<evidence type="ECO:0000259" key="15">
    <source>
        <dbReference type="Pfam" id="PF07715"/>
    </source>
</evidence>
<dbReference type="Gene3D" id="2.40.170.20">
    <property type="entry name" value="TonB-dependent receptor, beta-barrel domain"/>
    <property type="match status" value="1"/>
</dbReference>
<feature type="domain" description="TonB-dependent receptor plug" evidence="15">
    <location>
        <begin position="50"/>
        <end position="159"/>
    </location>
</feature>
<keyword evidence="7" id="KW-0406">Ion transport</keyword>
<evidence type="ECO:0000256" key="11">
    <source>
        <dbReference type="PROSITE-ProRule" id="PRU01360"/>
    </source>
</evidence>
<evidence type="ECO:0000256" key="13">
    <source>
        <dbReference type="SAM" id="SignalP"/>
    </source>
</evidence>
<dbReference type="PANTHER" id="PTHR32552:SF81">
    <property type="entry name" value="TONB-DEPENDENT OUTER MEMBRANE RECEPTOR"/>
    <property type="match status" value="1"/>
</dbReference>
<keyword evidence="10 11" id="KW-0998">Cell outer membrane</keyword>
<dbReference type="PROSITE" id="PS52016">
    <property type="entry name" value="TONB_DEPENDENT_REC_3"/>
    <property type="match status" value="1"/>
</dbReference>
<evidence type="ECO:0000256" key="1">
    <source>
        <dbReference type="ARBA" id="ARBA00004571"/>
    </source>
</evidence>
<dbReference type="EMBL" id="JBHPON010000001">
    <property type="protein sequence ID" value="MFC6034867.1"/>
    <property type="molecule type" value="Genomic_DNA"/>
</dbReference>
<evidence type="ECO:0000256" key="12">
    <source>
        <dbReference type="RuleBase" id="RU003357"/>
    </source>
</evidence>
<evidence type="ECO:0000256" key="6">
    <source>
        <dbReference type="ARBA" id="ARBA00023004"/>
    </source>
</evidence>
<dbReference type="InterPro" id="IPR036942">
    <property type="entry name" value="Beta-barrel_TonB_sf"/>
</dbReference>
<comment type="subcellular location">
    <subcellularLocation>
        <location evidence="1 11">Cell outer membrane</location>
        <topology evidence="1 11">Multi-pass membrane protein</topology>
    </subcellularLocation>
</comment>
<dbReference type="SUPFAM" id="SSF56935">
    <property type="entry name" value="Porins"/>
    <property type="match status" value="1"/>
</dbReference>
<feature type="chain" id="PRO_5047147038" evidence="13">
    <location>
        <begin position="27"/>
        <end position="790"/>
    </location>
</feature>
<name>A0ABW1KXW2_9PROT</name>
<proteinExistence type="inferred from homology"/>
<keyword evidence="17" id="KW-1185">Reference proteome</keyword>
<dbReference type="InterPro" id="IPR000531">
    <property type="entry name" value="Beta-barrel_TonB"/>
</dbReference>